<evidence type="ECO:0000259" key="2">
    <source>
        <dbReference type="Pfam" id="PF13372"/>
    </source>
</evidence>
<feature type="chain" id="PRO_5037149657" evidence="1">
    <location>
        <begin position="22"/>
        <end position="419"/>
    </location>
</feature>
<comment type="caution">
    <text evidence="3">The sequence shown here is derived from an EMBL/GenBank/DDBJ whole genome shotgun (WGS) entry which is preliminary data.</text>
</comment>
<keyword evidence="1" id="KW-0732">Signal</keyword>
<dbReference type="AlphaFoldDB" id="A0A923N2F8"/>
<feature type="domain" description="Alginate export" evidence="2">
    <location>
        <begin position="27"/>
        <end position="383"/>
    </location>
</feature>
<dbReference type="SUPFAM" id="SSF56935">
    <property type="entry name" value="Porins"/>
    <property type="match status" value="1"/>
</dbReference>
<evidence type="ECO:0000313" key="3">
    <source>
        <dbReference type="EMBL" id="MBC5845777.1"/>
    </source>
</evidence>
<dbReference type="InterPro" id="IPR053728">
    <property type="entry name" value="Alginate_Permeability_Chnl"/>
</dbReference>
<protein>
    <submittedName>
        <fullName evidence="3">Alginate export family protein</fullName>
    </submittedName>
</protein>
<evidence type="ECO:0000256" key="1">
    <source>
        <dbReference type="SAM" id="SignalP"/>
    </source>
</evidence>
<proteinExistence type="predicted"/>
<dbReference type="RefSeq" id="WP_187020798.1">
    <property type="nucleotide sequence ID" value="NZ_JACRUK010000032.1"/>
</dbReference>
<feature type="signal peptide" evidence="1">
    <location>
        <begin position="1"/>
        <end position="21"/>
    </location>
</feature>
<reference evidence="3 4" key="1">
    <citation type="submission" date="2020-08" db="EMBL/GenBank/DDBJ databases">
        <title>Description of novel Flavobacterium F-392 isolate.</title>
        <authorList>
            <person name="Saticioglu I.B."/>
            <person name="Duman M."/>
            <person name="Altun S."/>
        </authorList>
    </citation>
    <scope>NUCLEOTIDE SEQUENCE [LARGE SCALE GENOMIC DNA]</scope>
    <source>
        <strain evidence="3 4">F-392</strain>
    </source>
</reference>
<accession>A0A923N2F8</accession>
<organism evidence="3 4">
    <name type="scientific">Flavobacterium muglaense</name>
    <dbReference type="NCBI Taxonomy" id="2764716"/>
    <lineage>
        <taxon>Bacteria</taxon>
        <taxon>Pseudomonadati</taxon>
        <taxon>Bacteroidota</taxon>
        <taxon>Flavobacteriia</taxon>
        <taxon>Flavobacteriales</taxon>
        <taxon>Flavobacteriaceae</taxon>
        <taxon>Flavobacterium</taxon>
    </lineage>
</organism>
<dbReference type="Pfam" id="PF13372">
    <property type="entry name" value="Alginate_exp"/>
    <property type="match status" value="1"/>
</dbReference>
<dbReference type="InterPro" id="IPR025388">
    <property type="entry name" value="Alginate_export_dom"/>
</dbReference>
<gene>
    <name evidence="3" type="ORF">H8R25_15220</name>
</gene>
<dbReference type="Proteomes" id="UP000641454">
    <property type="component" value="Unassembled WGS sequence"/>
</dbReference>
<keyword evidence="4" id="KW-1185">Reference proteome</keyword>
<name>A0A923N2F8_9FLAO</name>
<dbReference type="Gene3D" id="2.40.160.100">
    <property type="match status" value="1"/>
</dbReference>
<sequence length="419" mass="47179">MKLLKTICLSFMGVISTATYAQDFDANIQIRPRYEYRNGFKSLLKTGDSPTSFISQRSRLNLNFKQDKLKLKLALQNVRTWGDVATTTTADKNGIAVFEAYAEYSFDDKWSARLGRQSLSYDNQRIMGGIDWIQQGQSHDAALITYKTAKNQLDLGFAHNANAENLLEPTTAYTTNYKNMQYAWYHTNIEKLNASFLFLNAGYQYLKTPIDLQTDYIQTYGTYLTYKGKKWDFDFGLYGQSGKSSGIDLGAMNAGGNLGYTVSDKFKATLGYEFLSGKDQNDTDTKIKSFTPLFGTNHAFNGFMDYFYVGNHKNSVGLQDAYLKLDFGIKKVKFSLTPHVFYAPNKVLAAGVEQDSYLGTEVDVTAGYKVYKDIMLVAGYSQMFGSSTLETLKTGDASKSNNWAWVMININPQIFSTKK</sequence>
<dbReference type="EMBL" id="JACRUL010000052">
    <property type="protein sequence ID" value="MBC5845777.1"/>
    <property type="molecule type" value="Genomic_DNA"/>
</dbReference>
<evidence type="ECO:0000313" key="4">
    <source>
        <dbReference type="Proteomes" id="UP000641454"/>
    </source>
</evidence>